<dbReference type="GO" id="GO:0020037">
    <property type="term" value="F:heme binding"/>
    <property type="evidence" value="ECO:0007669"/>
    <property type="project" value="InterPro"/>
</dbReference>
<evidence type="ECO:0000256" key="10">
    <source>
        <dbReference type="SAM" id="SignalP"/>
    </source>
</evidence>
<accession>A0A6V7PPR7</accession>
<feature type="signal peptide" evidence="10">
    <location>
        <begin position="1"/>
        <end position="20"/>
    </location>
</feature>
<evidence type="ECO:0000256" key="9">
    <source>
        <dbReference type="SAM" id="Coils"/>
    </source>
</evidence>
<evidence type="ECO:0000256" key="8">
    <source>
        <dbReference type="ARBA" id="ARBA00023136"/>
    </source>
</evidence>
<evidence type="ECO:0008006" key="12">
    <source>
        <dbReference type="Google" id="ProtNLM"/>
    </source>
</evidence>
<name>A0A6V7PPR7_ANACO</name>
<dbReference type="GO" id="GO:0005506">
    <property type="term" value="F:iron ion binding"/>
    <property type="evidence" value="ECO:0007669"/>
    <property type="project" value="InterPro"/>
</dbReference>
<evidence type="ECO:0000313" key="11">
    <source>
        <dbReference type="EMBL" id="CAD1832852.1"/>
    </source>
</evidence>
<comment type="subcellular location">
    <subcellularLocation>
        <location evidence="1">Membrane</location>
        <topology evidence="1">Single-pass membrane protein</topology>
    </subcellularLocation>
</comment>
<feature type="chain" id="PRO_5028198716" description="Cytochrome P450 90B1" evidence="10">
    <location>
        <begin position="21"/>
        <end position="403"/>
    </location>
</feature>
<dbReference type="GO" id="GO:0004497">
    <property type="term" value="F:monooxygenase activity"/>
    <property type="evidence" value="ECO:0007669"/>
    <property type="project" value="InterPro"/>
</dbReference>
<dbReference type="PANTHER" id="PTHR24286:SF194">
    <property type="entry name" value="STEROID (22S)-HYDROXYLASE"/>
    <property type="match status" value="1"/>
</dbReference>
<dbReference type="EMBL" id="LR862150">
    <property type="protein sequence ID" value="CAD1832852.1"/>
    <property type="molecule type" value="Genomic_DNA"/>
</dbReference>
<dbReference type="InterPro" id="IPR036396">
    <property type="entry name" value="Cyt_P450_sf"/>
</dbReference>
<keyword evidence="8" id="KW-0472">Membrane</keyword>
<evidence type="ECO:0000256" key="7">
    <source>
        <dbReference type="ARBA" id="ARBA00023004"/>
    </source>
</evidence>
<keyword evidence="9" id="KW-0175">Coiled coil</keyword>
<keyword evidence="5" id="KW-1133">Transmembrane helix</keyword>
<evidence type="ECO:0000256" key="2">
    <source>
        <dbReference type="ARBA" id="ARBA00010617"/>
    </source>
</evidence>
<reference evidence="11" key="1">
    <citation type="submission" date="2020-07" db="EMBL/GenBank/DDBJ databases">
        <authorList>
            <person name="Lin J."/>
        </authorList>
    </citation>
    <scope>NUCLEOTIDE SEQUENCE</scope>
</reference>
<protein>
    <recommendedName>
        <fullName evidence="12">Cytochrome P450 90B1</fullName>
    </recommendedName>
</protein>
<feature type="coiled-coil region" evidence="9">
    <location>
        <begin position="270"/>
        <end position="308"/>
    </location>
</feature>
<organism evidence="11">
    <name type="scientific">Ananas comosus var. bracteatus</name>
    <name type="common">red pineapple</name>
    <dbReference type="NCBI Taxonomy" id="296719"/>
    <lineage>
        <taxon>Eukaryota</taxon>
        <taxon>Viridiplantae</taxon>
        <taxon>Streptophyta</taxon>
        <taxon>Embryophyta</taxon>
        <taxon>Tracheophyta</taxon>
        <taxon>Spermatophyta</taxon>
        <taxon>Magnoliopsida</taxon>
        <taxon>Liliopsida</taxon>
        <taxon>Poales</taxon>
        <taxon>Bromeliaceae</taxon>
        <taxon>Bromelioideae</taxon>
        <taxon>Ananas</taxon>
    </lineage>
</organism>
<comment type="similarity">
    <text evidence="2">Belongs to the cytochrome P450 family.</text>
</comment>
<evidence type="ECO:0000256" key="1">
    <source>
        <dbReference type="ARBA" id="ARBA00004167"/>
    </source>
</evidence>
<evidence type="ECO:0000256" key="6">
    <source>
        <dbReference type="ARBA" id="ARBA00023002"/>
    </source>
</evidence>
<dbReference type="InterPro" id="IPR001128">
    <property type="entry name" value="Cyt_P450"/>
</dbReference>
<dbReference type="AlphaFoldDB" id="A0A6V7PPR7"/>
<sequence>MHLFMALPLLLLVPFLAILALNIFIVRCSHWNAAARCGRPLRLPPGSSGWPLVGETVSFMRPHSSASLGDFIDRRIAKYSGRACWEGDSGVGGRGVQPVGAAGRGAGLFAGSCPTSIAEIMGRQSMLALVGDAHREMRSIAVAFLGGGTSGGLRRRSRFFATVERQAAKVLDSWNDRVCHGSVGAAASFSAHKEAKNVQLFSFFDHFYLFTFSVMVKHLISMEEETAEAKQLSKEYATFMRGMASLPLNLPGTAHRKARRSRAKILSLIGQKLDERIKQKLQEKKLLKEAEKADKAEAAAAAAAAEEEEEEGGGDLLDLVLKHQNLTREQILDLVLSMLFAGHETSSAAIALAIYFLQSSPQSVQQLRVIAETLRLGNIVKFLHRRAIKNVQYKGINIDASFF</sequence>
<proteinExistence type="inferred from homology"/>
<keyword evidence="10" id="KW-0732">Signal</keyword>
<dbReference type="Pfam" id="PF00067">
    <property type="entry name" value="p450"/>
    <property type="match status" value="1"/>
</dbReference>
<dbReference type="GO" id="GO:0010268">
    <property type="term" value="P:brassinosteroid homeostasis"/>
    <property type="evidence" value="ECO:0007669"/>
    <property type="project" value="TreeGrafter"/>
</dbReference>
<keyword evidence="4" id="KW-0479">Metal-binding</keyword>
<dbReference type="PANTHER" id="PTHR24286">
    <property type="entry name" value="CYTOCHROME P450 26"/>
    <property type="match status" value="1"/>
</dbReference>
<evidence type="ECO:0000256" key="5">
    <source>
        <dbReference type="ARBA" id="ARBA00022989"/>
    </source>
</evidence>
<dbReference type="GO" id="GO:0016705">
    <property type="term" value="F:oxidoreductase activity, acting on paired donors, with incorporation or reduction of molecular oxygen"/>
    <property type="evidence" value="ECO:0007669"/>
    <property type="project" value="InterPro"/>
</dbReference>
<dbReference type="GO" id="GO:0016132">
    <property type="term" value="P:brassinosteroid biosynthetic process"/>
    <property type="evidence" value="ECO:0007669"/>
    <property type="project" value="TreeGrafter"/>
</dbReference>
<evidence type="ECO:0000256" key="3">
    <source>
        <dbReference type="ARBA" id="ARBA00022692"/>
    </source>
</evidence>
<dbReference type="Gene3D" id="1.10.630.10">
    <property type="entry name" value="Cytochrome P450"/>
    <property type="match status" value="1"/>
</dbReference>
<dbReference type="GO" id="GO:0016020">
    <property type="term" value="C:membrane"/>
    <property type="evidence" value="ECO:0007669"/>
    <property type="project" value="UniProtKB-SubCell"/>
</dbReference>
<dbReference type="SUPFAM" id="SSF48264">
    <property type="entry name" value="Cytochrome P450"/>
    <property type="match status" value="1"/>
</dbReference>
<gene>
    <name evidence="11" type="ORF">CB5_LOCUS16063</name>
</gene>
<dbReference type="GO" id="GO:0016125">
    <property type="term" value="P:sterol metabolic process"/>
    <property type="evidence" value="ECO:0007669"/>
    <property type="project" value="TreeGrafter"/>
</dbReference>
<evidence type="ECO:0000256" key="4">
    <source>
        <dbReference type="ARBA" id="ARBA00022723"/>
    </source>
</evidence>
<keyword evidence="3" id="KW-0812">Transmembrane</keyword>
<keyword evidence="6" id="KW-0560">Oxidoreductase</keyword>
<keyword evidence="7" id="KW-0408">Iron</keyword>